<keyword evidence="1 3" id="KW-0479">Metal-binding</keyword>
<dbReference type="EMBL" id="JACCDF010000009">
    <property type="protein sequence ID" value="NYS61364.1"/>
    <property type="molecule type" value="Genomic_DNA"/>
</dbReference>
<dbReference type="Proteomes" id="UP000586119">
    <property type="component" value="Unassembled WGS sequence"/>
</dbReference>
<feature type="binding site" evidence="3">
    <location>
        <position position="21"/>
    </location>
    <ligand>
        <name>Zn(2+)</name>
        <dbReference type="ChEBI" id="CHEBI:29105"/>
    </ligand>
</feature>
<dbReference type="SUPFAM" id="SSF57716">
    <property type="entry name" value="Glucocorticoid receptor-like (DNA-binding domain)"/>
    <property type="match status" value="1"/>
</dbReference>
<proteinExistence type="inferred from homology"/>
<organism evidence="4 5">
    <name type="scientific">Vreelandella salicampi</name>
    <dbReference type="NCBI Taxonomy" id="1449798"/>
    <lineage>
        <taxon>Bacteria</taxon>
        <taxon>Pseudomonadati</taxon>
        <taxon>Pseudomonadota</taxon>
        <taxon>Gammaproteobacteria</taxon>
        <taxon>Oceanospirillales</taxon>
        <taxon>Halomonadaceae</taxon>
        <taxon>Vreelandella</taxon>
    </lineage>
</organism>
<dbReference type="GO" id="GO:0008270">
    <property type="term" value="F:zinc ion binding"/>
    <property type="evidence" value="ECO:0007669"/>
    <property type="project" value="UniProtKB-UniRule"/>
</dbReference>
<dbReference type="HAMAP" id="MF_00649">
    <property type="entry name" value="DNA_gyrase_inhibitor_YacG"/>
    <property type="match status" value="1"/>
</dbReference>
<name>A0A7Z0LLU2_9GAMM</name>
<keyword evidence="2 3" id="KW-0862">Zinc</keyword>
<dbReference type="NCBIfam" id="NF001638">
    <property type="entry name" value="PRK00418.1"/>
    <property type="match status" value="1"/>
</dbReference>
<dbReference type="Gene3D" id="3.30.50.10">
    <property type="entry name" value="Erythroid Transcription Factor GATA-1, subunit A"/>
    <property type="match status" value="1"/>
</dbReference>
<dbReference type="InterPro" id="IPR005584">
    <property type="entry name" value="DNA_gyrase_inhibitor_YacG"/>
</dbReference>
<evidence type="ECO:0000256" key="1">
    <source>
        <dbReference type="ARBA" id="ARBA00022723"/>
    </source>
</evidence>
<dbReference type="Pfam" id="PF03884">
    <property type="entry name" value="YacG"/>
    <property type="match status" value="1"/>
</dbReference>
<evidence type="ECO:0000256" key="2">
    <source>
        <dbReference type="ARBA" id="ARBA00022833"/>
    </source>
</evidence>
<gene>
    <name evidence="3 4" type="primary">yacG</name>
    <name evidence="4" type="ORF">HZS81_11425</name>
</gene>
<dbReference type="RefSeq" id="WP_179930689.1">
    <property type="nucleotide sequence ID" value="NZ_JACCDF010000009.1"/>
</dbReference>
<comment type="similarity">
    <text evidence="3">Belongs to the DNA gyrase inhibitor YacG family.</text>
</comment>
<comment type="cofactor">
    <cofactor evidence="3">
        <name>Zn(2+)</name>
        <dbReference type="ChEBI" id="CHEBI:29105"/>
    </cofactor>
    <text evidence="3">Binds 1 zinc ion.</text>
</comment>
<protein>
    <recommendedName>
        <fullName evidence="3">DNA gyrase inhibitor YacG</fullName>
    </recommendedName>
</protein>
<sequence length="81" mass="8913">MPAAKRTAANNTPLEVACPQCGKKVPWSSENTYRPFCSKRCQLIDFGAWADESHRIAGESSMDEADIDTLLQQADRDAPLS</sequence>
<comment type="caution">
    <text evidence="4">The sequence shown here is derived from an EMBL/GenBank/DDBJ whole genome shotgun (WGS) entry which is preliminary data.</text>
</comment>
<keyword evidence="5" id="KW-1185">Reference proteome</keyword>
<comment type="subunit">
    <text evidence="3">Interacts with GyrB.</text>
</comment>
<reference evidence="4 5" key="1">
    <citation type="journal article" date="2015" name="Int. J. Syst. Evol. Microbiol.">
        <title>Halomonas salicampi sp. nov., a halotolerant and alkalitolerant bacterium isolated from a saltern soil.</title>
        <authorList>
            <person name="Lee J.C."/>
            <person name="Kim Y.S."/>
            <person name="Yun B.S."/>
            <person name="Whang K.S."/>
        </authorList>
    </citation>
    <scope>NUCLEOTIDE SEQUENCE [LARGE SCALE GENOMIC DNA]</scope>
    <source>
        <strain evidence="4 5">BH103</strain>
    </source>
</reference>
<comment type="function">
    <text evidence="3">Inhibits all the catalytic activities of DNA gyrase by preventing its interaction with DNA. Acts by binding directly to the C-terminal domain of GyrB, which probably disrupts DNA binding by the gyrase.</text>
</comment>
<evidence type="ECO:0000256" key="3">
    <source>
        <dbReference type="HAMAP-Rule" id="MF_00649"/>
    </source>
</evidence>
<dbReference type="InterPro" id="IPR013088">
    <property type="entry name" value="Znf_NHR/GATA"/>
</dbReference>
<dbReference type="PANTHER" id="PTHR36150:SF1">
    <property type="entry name" value="DNA GYRASE INHIBITOR YACG"/>
    <property type="match status" value="1"/>
</dbReference>
<dbReference type="GO" id="GO:0006355">
    <property type="term" value="P:regulation of DNA-templated transcription"/>
    <property type="evidence" value="ECO:0007669"/>
    <property type="project" value="InterPro"/>
</dbReference>
<dbReference type="AlphaFoldDB" id="A0A7Z0LLU2"/>
<feature type="binding site" evidence="3">
    <location>
        <position position="41"/>
    </location>
    <ligand>
        <name>Zn(2+)</name>
        <dbReference type="ChEBI" id="CHEBI:29105"/>
    </ligand>
</feature>
<dbReference type="PANTHER" id="PTHR36150">
    <property type="entry name" value="DNA GYRASE INHIBITOR YACG"/>
    <property type="match status" value="1"/>
</dbReference>
<dbReference type="GO" id="GO:0008657">
    <property type="term" value="F:DNA topoisomerase type II (double strand cut, ATP-hydrolyzing) inhibitor activity"/>
    <property type="evidence" value="ECO:0007669"/>
    <property type="project" value="UniProtKB-UniRule"/>
</dbReference>
<feature type="binding site" evidence="3">
    <location>
        <position position="37"/>
    </location>
    <ligand>
        <name>Zn(2+)</name>
        <dbReference type="ChEBI" id="CHEBI:29105"/>
    </ligand>
</feature>
<feature type="binding site" evidence="3">
    <location>
        <position position="18"/>
    </location>
    <ligand>
        <name>Zn(2+)</name>
        <dbReference type="ChEBI" id="CHEBI:29105"/>
    </ligand>
</feature>
<accession>A0A7Z0LLU2</accession>
<evidence type="ECO:0000313" key="5">
    <source>
        <dbReference type="Proteomes" id="UP000586119"/>
    </source>
</evidence>
<evidence type="ECO:0000313" key="4">
    <source>
        <dbReference type="EMBL" id="NYS61364.1"/>
    </source>
</evidence>